<evidence type="ECO:0000313" key="2">
    <source>
        <dbReference type="EMBL" id="KAK2138881.1"/>
    </source>
</evidence>
<evidence type="ECO:0000313" key="3">
    <source>
        <dbReference type="Proteomes" id="UP001208570"/>
    </source>
</evidence>
<dbReference type="Proteomes" id="UP001208570">
    <property type="component" value="Unassembled WGS sequence"/>
</dbReference>
<reference evidence="2" key="1">
    <citation type="journal article" date="2023" name="Mol. Biol. Evol.">
        <title>Third-Generation Sequencing Reveals the Adaptive Role of the Epigenome in Three Deep-Sea Polychaetes.</title>
        <authorList>
            <person name="Perez M."/>
            <person name="Aroh O."/>
            <person name="Sun Y."/>
            <person name="Lan Y."/>
            <person name="Juniper S.K."/>
            <person name="Young C.R."/>
            <person name="Angers B."/>
            <person name="Qian P.Y."/>
        </authorList>
    </citation>
    <scope>NUCLEOTIDE SEQUENCE</scope>
    <source>
        <strain evidence="2">P08H-3</strain>
    </source>
</reference>
<organism evidence="2 3">
    <name type="scientific">Paralvinella palmiformis</name>
    <dbReference type="NCBI Taxonomy" id="53620"/>
    <lineage>
        <taxon>Eukaryota</taxon>
        <taxon>Metazoa</taxon>
        <taxon>Spiralia</taxon>
        <taxon>Lophotrochozoa</taxon>
        <taxon>Annelida</taxon>
        <taxon>Polychaeta</taxon>
        <taxon>Sedentaria</taxon>
        <taxon>Canalipalpata</taxon>
        <taxon>Terebellida</taxon>
        <taxon>Terebelliformia</taxon>
        <taxon>Alvinellidae</taxon>
        <taxon>Paralvinella</taxon>
    </lineage>
</organism>
<evidence type="ECO:0000256" key="1">
    <source>
        <dbReference type="SAM" id="MobiDB-lite"/>
    </source>
</evidence>
<keyword evidence="3" id="KW-1185">Reference proteome</keyword>
<feature type="region of interest" description="Disordered" evidence="1">
    <location>
        <begin position="17"/>
        <end position="43"/>
    </location>
</feature>
<accession>A0AAD9MPF8</accession>
<comment type="caution">
    <text evidence="2">The sequence shown here is derived from an EMBL/GenBank/DDBJ whole genome shotgun (WGS) entry which is preliminary data.</text>
</comment>
<gene>
    <name evidence="2" type="ORF">LSH36_2267g00000</name>
</gene>
<dbReference type="EMBL" id="JAODUP010002257">
    <property type="protein sequence ID" value="KAK2138881.1"/>
    <property type="molecule type" value="Genomic_DNA"/>
</dbReference>
<name>A0AAD9MPF8_9ANNE</name>
<sequence length="43" mass="4674">MLNEGNIYHNLVESLQGPTVDESCGNDAAPHLDSHTSKPLRRG</sequence>
<protein>
    <submittedName>
        <fullName evidence="2">Uncharacterized protein</fullName>
    </submittedName>
</protein>
<dbReference type="AlphaFoldDB" id="A0AAD9MPF8"/>
<proteinExistence type="predicted"/>